<gene>
    <name evidence="2" type="ORF">B0I36DRAFT_106228</name>
</gene>
<evidence type="ECO:0000313" key="2">
    <source>
        <dbReference type="EMBL" id="KAH7033214.1"/>
    </source>
</evidence>
<name>A0A9P8Y8P3_9PEZI</name>
<dbReference type="Proteomes" id="UP000756346">
    <property type="component" value="Unassembled WGS sequence"/>
</dbReference>
<keyword evidence="1" id="KW-0732">Signal</keyword>
<proteinExistence type="predicted"/>
<reference evidence="2" key="1">
    <citation type="journal article" date="2021" name="Nat. Commun.">
        <title>Genetic determinants of endophytism in the Arabidopsis root mycobiome.</title>
        <authorList>
            <person name="Mesny F."/>
            <person name="Miyauchi S."/>
            <person name="Thiergart T."/>
            <person name="Pickel B."/>
            <person name="Atanasova L."/>
            <person name="Karlsson M."/>
            <person name="Huettel B."/>
            <person name="Barry K.W."/>
            <person name="Haridas S."/>
            <person name="Chen C."/>
            <person name="Bauer D."/>
            <person name="Andreopoulos W."/>
            <person name="Pangilinan J."/>
            <person name="LaButti K."/>
            <person name="Riley R."/>
            <person name="Lipzen A."/>
            <person name="Clum A."/>
            <person name="Drula E."/>
            <person name="Henrissat B."/>
            <person name="Kohler A."/>
            <person name="Grigoriev I.V."/>
            <person name="Martin F.M."/>
            <person name="Hacquard S."/>
        </authorList>
    </citation>
    <scope>NUCLEOTIDE SEQUENCE</scope>
    <source>
        <strain evidence="2">MPI-CAGE-CH-0230</strain>
    </source>
</reference>
<organism evidence="2 3">
    <name type="scientific">Microdochium trichocladiopsis</name>
    <dbReference type="NCBI Taxonomy" id="1682393"/>
    <lineage>
        <taxon>Eukaryota</taxon>
        <taxon>Fungi</taxon>
        <taxon>Dikarya</taxon>
        <taxon>Ascomycota</taxon>
        <taxon>Pezizomycotina</taxon>
        <taxon>Sordariomycetes</taxon>
        <taxon>Xylariomycetidae</taxon>
        <taxon>Xylariales</taxon>
        <taxon>Microdochiaceae</taxon>
        <taxon>Microdochium</taxon>
    </lineage>
</organism>
<keyword evidence="3" id="KW-1185">Reference proteome</keyword>
<dbReference type="RefSeq" id="XP_046014046.1">
    <property type="nucleotide sequence ID" value="XM_046147801.1"/>
</dbReference>
<dbReference type="GeneID" id="70177347"/>
<evidence type="ECO:0000313" key="3">
    <source>
        <dbReference type="Proteomes" id="UP000756346"/>
    </source>
</evidence>
<feature type="signal peptide" evidence="1">
    <location>
        <begin position="1"/>
        <end position="28"/>
    </location>
</feature>
<evidence type="ECO:0000256" key="1">
    <source>
        <dbReference type="SAM" id="SignalP"/>
    </source>
</evidence>
<sequence length="153" mass="17554">MGAAGIVKVRAILFVFLLIRHWLNRVRETPTCSLLADCWASLECMLNPAAHRRAICGEACCEEDGWPRISLMFTARFSRLLFARLRMHCPPRRKRRHDCLAHSGRGDCWKRRGPLLVRVRGDPIFRHISCFSGFWCKSPLHSVPVLSCGGRRI</sequence>
<dbReference type="EMBL" id="JAGTJQ010000004">
    <property type="protein sequence ID" value="KAH7033214.1"/>
    <property type="molecule type" value="Genomic_DNA"/>
</dbReference>
<dbReference type="AlphaFoldDB" id="A0A9P8Y8P3"/>
<feature type="chain" id="PRO_5040427787" description="Secreted protein" evidence="1">
    <location>
        <begin position="29"/>
        <end position="153"/>
    </location>
</feature>
<protein>
    <recommendedName>
        <fullName evidence="4">Secreted protein</fullName>
    </recommendedName>
</protein>
<comment type="caution">
    <text evidence="2">The sequence shown here is derived from an EMBL/GenBank/DDBJ whole genome shotgun (WGS) entry which is preliminary data.</text>
</comment>
<evidence type="ECO:0008006" key="4">
    <source>
        <dbReference type="Google" id="ProtNLM"/>
    </source>
</evidence>
<accession>A0A9P8Y8P3</accession>